<dbReference type="Proteomes" id="UP001344632">
    <property type="component" value="Unassembled WGS sequence"/>
</dbReference>
<evidence type="ECO:0000313" key="2">
    <source>
        <dbReference type="EMBL" id="MEC0238343.1"/>
    </source>
</evidence>
<reference evidence="2 3" key="1">
    <citation type="submission" date="2023-03" db="EMBL/GenBank/DDBJ databases">
        <title>Bacillus Genome Sequencing.</title>
        <authorList>
            <person name="Dunlap C."/>
        </authorList>
    </citation>
    <scope>NUCLEOTIDE SEQUENCE [LARGE SCALE GENOMIC DNA]</scope>
    <source>
        <strain evidence="2 3">BD-525</strain>
    </source>
</reference>
<feature type="chain" id="PRO_5046747739" evidence="1">
    <location>
        <begin position="25"/>
        <end position="77"/>
    </location>
</feature>
<gene>
    <name evidence="2" type="ORF">P4H66_00465</name>
</gene>
<keyword evidence="1" id="KW-0732">Signal</keyword>
<comment type="caution">
    <text evidence="2">The sequence shown here is derived from an EMBL/GenBank/DDBJ whole genome shotgun (WGS) entry which is preliminary data.</text>
</comment>
<dbReference type="EMBL" id="JARLKZ010000001">
    <property type="protein sequence ID" value="MEC0238343.1"/>
    <property type="molecule type" value="Genomic_DNA"/>
</dbReference>
<protein>
    <submittedName>
        <fullName evidence="2">Uncharacterized protein</fullName>
    </submittedName>
</protein>
<proteinExistence type="predicted"/>
<evidence type="ECO:0000256" key="1">
    <source>
        <dbReference type="SAM" id="SignalP"/>
    </source>
</evidence>
<sequence>MKKKAIVILTAVIFVIATSSIALAASNGKIGSINNPAALIPPSREESVKIYKQTYEETPFIIDARTGEHLEKPDLNF</sequence>
<feature type="signal peptide" evidence="1">
    <location>
        <begin position="1"/>
        <end position="24"/>
    </location>
</feature>
<name>A0ABU6GGK3_9BACL</name>
<dbReference type="RefSeq" id="WP_326084810.1">
    <property type="nucleotide sequence ID" value="NZ_JARLKZ010000001.1"/>
</dbReference>
<evidence type="ECO:0000313" key="3">
    <source>
        <dbReference type="Proteomes" id="UP001344632"/>
    </source>
</evidence>
<keyword evidence="3" id="KW-1185">Reference proteome</keyword>
<accession>A0ABU6GGK3</accession>
<organism evidence="2 3">
    <name type="scientific">Paenibacillus dokdonensis</name>
    <dbReference type="NCBI Taxonomy" id="2567944"/>
    <lineage>
        <taxon>Bacteria</taxon>
        <taxon>Bacillati</taxon>
        <taxon>Bacillota</taxon>
        <taxon>Bacilli</taxon>
        <taxon>Bacillales</taxon>
        <taxon>Paenibacillaceae</taxon>
        <taxon>Paenibacillus</taxon>
    </lineage>
</organism>